<gene>
    <name evidence="2" type="ORF">PAI11_38170</name>
</gene>
<evidence type="ECO:0000313" key="2">
    <source>
        <dbReference type="EMBL" id="EHN09359.1"/>
    </source>
</evidence>
<dbReference type="GO" id="GO:0004040">
    <property type="term" value="F:amidase activity"/>
    <property type="evidence" value="ECO:0007669"/>
    <property type="project" value="UniProtKB-EC"/>
</dbReference>
<feature type="domain" description="Amidase" evidence="1">
    <location>
        <begin position="33"/>
        <end position="459"/>
    </location>
</feature>
<name>H0EAE3_9ACTN</name>
<dbReference type="EMBL" id="AGUD01000294">
    <property type="protein sequence ID" value="EHN09359.1"/>
    <property type="molecule type" value="Genomic_DNA"/>
</dbReference>
<evidence type="ECO:0000313" key="3">
    <source>
        <dbReference type="Proteomes" id="UP000005143"/>
    </source>
</evidence>
<dbReference type="RefSeq" id="WP_007578253.1">
    <property type="nucleotide sequence ID" value="NZ_AGUD01000294.1"/>
</dbReference>
<proteinExistence type="predicted"/>
<dbReference type="OrthoDB" id="182039at2"/>
<dbReference type="Gene3D" id="3.90.1300.10">
    <property type="entry name" value="Amidase signature (AS) domain"/>
    <property type="match status" value="1"/>
</dbReference>
<dbReference type="Pfam" id="PF01425">
    <property type="entry name" value="Amidase"/>
    <property type="match status" value="1"/>
</dbReference>
<dbReference type="Proteomes" id="UP000005143">
    <property type="component" value="Unassembled WGS sequence"/>
</dbReference>
<protein>
    <submittedName>
        <fullName evidence="2">Amidase</fullName>
        <ecNumber evidence="2">3.5.1.4</ecNumber>
    </submittedName>
</protein>
<dbReference type="InterPro" id="IPR020556">
    <property type="entry name" value="Amidase_CS"/>
</dbReference>
<dbReference type="EC" id="3.5.1.4" evidence="2"/>
<dbReference type="PANTHER" id="PTHR11895:SF76">
    <property type="entry name" value="INDOLEACETAMIDE HYDROLASE"/>
    <property type="match status" value="1"/>
</dbReference>
<dbReference type="InterPro" id="IPR000120">
    <property type="entry name" value="Amidase"/>
</dbReference>
<reference evidence="2 3" key="1">
    <citation type="journal article" date="2013" name="Biodegradation">
        <title>Quantitative proteomic analysis of ibuprofen-degrading Patulibacter sp. strain I11.</title>
        <authorList>
            <person name="Almeida B."/>
            <person name="Kjeldal H."/>
            <person name="Lolas I."/>
            <person name="Knudsen A.D."/>
            <person name="Carvalho G."/>
            <person name="Nielsen K.L."/>
            <person name="Barreto Crespo M.T."/>
            <person name="Stensballe A."/>
            <person name="Nielsen J.L."/>
        </authorList>
    </citation>
    <scope>NUCLEOTIDE SEQUENCE [LARGE SCALE GENOMIC DNA]</scope>
    <source>
        <strain evidence="2 3">I11</strain>
    </source>
</reference>
<evidence type="ECO:0000259" key="1">
    <source>
        <dbReference type="Pfam" id="PF01425"/>
    </source>
</evidence>
<dbReference type="SUPFAM" id="SSF75304">
    <property type="entry name" value="Amidase signature (AS) enzymes"/>
    <property type="match status" value="1"/>
</dbReference>
<sequence length="481" mass="50528">MSVTVTDPSGPLHWWSAHDLAAAIRTRRLSAVEVMQAHLDRIAAVNGAVNAIVSPLPAEQALDAAREADRQVARGAPLGPLHGLPTAVKDLMDVRGLPTTHGSAAHADAPPATGDSLIVERLRSAGAIVIGKTNTPEQGLGTLTFNPVFGITRNPWDLDRHAGGSSGGAGAALAAGMLPIADGSDSGGSIRYPSALCNTVGLRPSPGRVPSGRPGDVWNPHGVLGPMARSSRDAGLMLSAIAGRDDRSPIALDDDPAAFADPRPSDLRGLRIAWSHDGGGLPIDPEVRRVHAAARQALVDLGCAVVDVEPDFTGAEEAWEIIEMFGFYGFGGDALAGDTTKLRPDYLRNLRQGEALTAAELAHGLALRTDVYRRTVRLLEDFDLLALPATPVPAPPAEVEWVGEVDGTTFDRYFRWQMLANRITVTAHPALVTPAGFTAAGLPVGLQLVGRHRGDLALLRHGAAIEDATGWTARRPTGIPE</sequence>
<dbReference type="InterPro" id="IPR023631">
    <property type="entry name" value="Amidase_dom"/>
</dbReference>
<dbReference type="InterPro" id="IPR036928">
    <property type="entry name" value="AS_sf"/>
</dbReference>
<keyword evidence="2" id="KW-0378">Hydrolase</keyword>
<keyword evidence="3" id="KW-1185">Reference proteome</keyword>
<organism evidence="2 3">
    <name type="scientific">Patulibacter medicamentivorans</name>
    <dbReference type="NCBI Taxonomy" id="1097667"/>
    <lineage>
        <taxon>Bacteria</taxon>
        <taxon>Bacillati</taxon>
        <taxon>Actinomycetota</taxon>
        <taxon>Thermoleophilia</taxon>
        <taxon>Solirubrobacterales</taxon>
        <taxon>Patulibacteraceae</taxon>
        <taxon>Patulibacter</taxon>
    </lineage>
</organism>
<dbReference type="PANTHER" id="PTHR11895">
    <property type="entry name" value="TRANSAMIDASE"/>
    <property type="match status" value="1"/>
</dbReference>
<dbReference type="PROSITE" id="PS00571">
    <property type="entry name" value="AMIDASES"/>
    <property type="match status" value="1"/>
</dbReference>
<comment type="caution">
    <text evidence="2">The sequence shown here is derived from an EMBL/GenBank/DDBJ whole genome shotgun (WGS) entry which is preliminary data.</text>
</comment>
<dbReference type="AlphaFoldDB" id="H0EAE3"/>
<dbReference type="PATRIC" id="fig|1097667.3.peg.3782"/>
<accession>H0EAE3</accession>